<dbReference type="EMBL" id="VTEG01000021">
    <property type="protein sequence ID" value="TYR97392.1"/>
    <property type="molecule type" value="Genomic_DNA"/>
</dbReference>
<dbReference type="Proteomes" id="UP000325182">
    <property type="component" value="Unassembled WGS sequence"/>
</dbReference>
<evidence type="ECO:0000259" key="4">
    <source>
        <dbReference type="PROSITE" id="PS51071"/>
    </source>
</evidence>
<dbReference type="Gene3D" id="1.10.10.10">
    <property type="entry name" value="Winged helix-like DNA-binding domain superfamily/Winged helix DNA-binding domain"/>
    <property type="match status" value="1"/>
</dbReference>
<keyword evidence="3" id="KW-0804">Transcription</keyword>
<dbReference type="GO" id="GO:0003700">
    <property type="term" value="F:DNA-binding transcription factor activity"/>
    <property type="evidence" value="ECO:0007669"/>
    <property type="project" value="InterPro"/>
</dbReference>
<dbReference type="RefSeq" id="WP_148954904.1">
    <property type="nucleotide sequence ID" value="NZ_VTEG01000021.1"/>
</dbReference>
<dbReference type="SUPFAM" id="SSF46689">
    <property type="entry name" value="Homeodomain-like"/>
    <property type="match status" value="1"/>
</dbReference>
<gene>
    <name evidence="5" type="ORF">FZC84_19360</name>
</gene>
<keyword evidence="2" id="KW-0238">DNA-binding</keyword>
<organism evidence="5 6">
    <name type="scientific">Rossellomorea vietnamensis</name>
    <dbReference type="NCBI Taxonomy" id="218284"/>
    <lineage>
        <taxon>Bacteria</taxon>
        <taxon>Bacillati</taxon>
        <taxon>Bacillota</taxon>
        <taxon>Bacilli</taxon>
        <taxon>Bacillales</taxon>
        <taxon>Bacillaceae</taxon>
        <taxon>Rossellomorea</taxon>
    </lineage>
</organism>
<dbReference type="PROSITE" id="PS51071">
    <property type="entry name" value="HTH_RPIR"/>
    <property type="match status" value="1"/>
</dbReference>
<dbReference type="InterPro" id="IPR000281">
    <property type="entry name" value="HTH_RpiR"/>
</dbReference>
<reference evidence="5 6" key="1">
    <citation type="submission" date="2019-08" db="EMBL/GenBank/DDBJ databases">
        <title>Bacillus genomes from the desert of Cuatro Cienegas, Coahuila.</title>
        <authorList>
            <person name="Olmedo-Alvarez G."/>
        </authorList>
    </citation>
    <scope>NUCLEOTIDE SEQUENCE [LARGE SCALE GENOMIC DNA]</scope>
    <source>
        <strain evidence="5 6">CH128b_4D</strain>
    </source>
</reference>
<evidence type="ECO:0000256" key="3">
    <source>
        <dbReference type="ARBA" id="ARBA00023163"/>
    </source>
</evidence>
<name>A0A5D4M6Q8_9BACI</name>
<sequence>MELFDVKNTKMSYNQKKIADFILRNTKEVPYLTEQDIANELAISIATVSRFWKTVGYQNFKSFKLHLKERLDVSPANKMKHIINKVNHNNLVWEMIDKNINHLIETGNQLAKDEFKHAVAAIHEAEKVYVHAPGPAEGLGRLFQFRMERFGLDVKVMAKSGHELFEQLVHLTEKDVVLLLGFVNSSSEAKVIFDYKNKTNSTTILITDRLVSDLNTEAEYAFYASRGEMWEFHSMVAPTVILECLIVGVGVLREDTVLNRLQKLNSLRKEYAQYLPK</sequence>
<dbReference type="GO" id="GO:0003677">
    <property type="term" value="F:DNA binding"/>
    <property type="evidence" value="ECO:0007669"/>
    <property type="project" value="UniProtKB-KW"/>
</dbReference>
<evidence type="ECO:0000313" key="5">
    <source>
        <dbReference type="EMBL" id="TYR97392.1"/>
    </source>
</evidence>
<dbReference type="InterPro" id="IPR047640">
    <property type="entry name" value="RpiR-like"/>
</dbReference>
<dbReference type="SUPFAM" id="SSF53697">
    <property type="entry name" value="SIS domain"/>
    <property type="match status" value="1"/>
</dbReference>
<evidence type="ECO:0000313" key="6">
    <source>
        <dbReference type="Proteomes" id="UP000325182"/>
    </source>
</evidence>
<dbReference type="CDD" id="cd05013">
    <property type="entry name" value="SIS_RpiR"/>
    <property type="match status" value="1"/>
</dbReference>
<dbReference type="Gene3D" id="3.40.50.10490">
    <property type="entry name" value="Glucose-6-phosphate isomerase like protein, domain 1"/>
    <property type="match status" value="1"/>
</dbReference>
<dbReference type="GO" id="GO:1901135">
    <property type="term" value="P:carbohydrate derivative metabolic process"/>
    <property type="evidence" value="ECO:0007669"/>
    <property type="project" value="InterPro"/>
</dbReference>
<protein>
    <submittedName>
        <fullName evidence="5">MurR/RpiR family transcriptional regulator</fullName>
    </submittedName>
</protein>
<dbReference type="InterPro" id="IPR009057">
    <property type="entry name" value="Homeodomain-like_sf"/>
</dbReference>
<feature type="domain" description="HTH rpiR-type" evidence="4">
    <location>
        <begin position="1"/>
        <end position="74"/>
    </location>
</feature>
<proteinExistence type="predicted"/>
<comment type="caution">
    <text evidence="5">The sequence shown here is derived from an EMBL/GenBank/DDBJ whole genome shotgun (WGS) entry which is preliminary data.</text>
</comment>
<dbReference type="Pfam" id="PF01380">
    <property type="entry name" value="SIS"/>
    <property type="match status" value="1"/>
</dbReference>
<evidence type="ECO:0000256" key="2">
    <source>
        <dbReference type="ARBA" id="ARBA00023125"/>
    </source>
</evidence>
<dbReference type="PANTHER" id="PTHR30514">
    <property type="entry name" value="GLUCOKINASE"/>
    <property type="match status" value="1"/>
</dbReference>
<dbReference type="AlphaFoldDB" id="A0A5D4M6Q8"/>
<dbReference type="GO" id="GO:0097367">
    <property type="term" value="F:carbohydrate derivative binding"/>
    <property type="evidence" value="ECO:0007669"/>
    <property type="project" value="InterPro"/>
</dbReference>
<dbReference type="Pfam" id="PF01418">
    <property type="entry name" value="HTH_6"/>
    <property type="match status" value="1"/>
</dbReference>
<accession>A0A5D4M6Q8</accession>
<evidence type="ECO:0000256" key="1">
    <source>
        <dbReference type="ARBA" id="ARBA00023015"/>
    </source>
</evidence>
<dbReference type="InterPro" id="IPR036388">
    <property type="entry name" value="WH-like_DNA-bd_sf"/>
</dbReference>
<dbReference type="PANTHER" id="PTHR30514:SF18">
    <property type="entry name" value="RPIR-FAMILY TRANSCRIPTIONAL REGULATOR"/>
    <property type="match status" value="1"/>
</dbReference>
<dbReference type="InterPro" id="IPR035472">
    <property type="entry name" value="RpiR-like_SIS"/>
</dbReference>
<dbReference type="InterPro" id="IPR046348">
    <property type="entry name" value="SIS_dom_sf"/>
</dbReference>
<keyword evidence="1" id="KW-0805">Transcription regulation</keyword>
<dbReference type="InterPro" id="IPR001347">
    <property type="entry name" value="SIS_dom"/>
</dbReference>